<dbReference type="NCBIfam" id="TIGR03500">
    <property type="entry name" value="FliO_TIGR"/>
    <property type="match status" value="1"/>
</dbReference>
<dbReference type="InterPro" id="IPR052205">
    <property type="entry name" value="FliO/MopB"/>
</dbReference>
<accession>A0ABW2QWX9</accession>
<dbReference type="PANTHER" id="PTHR38766:SF1">
    <property type="entry name" value="FLAGELLAR PROTEIN FLIO"/>
    <property type="match status" value="1"/>
</dbReference>
<organism evidence="9 10">
    <name type="scientific">Iodobacter arcticus</name>
    <dbReference type="NCBI Taxonomy" id="590593"/>
    <lineage>
        <taxon>Bacteria</taxon>
        <taxon>Pseudomonadati</taxon>
        <taxon>Pseudomonadota</taxon>
        <taxon>Betaproteobacteria</taxon>
        <taxon>Neisseriales</taxon>
        <taxon>Chitinibacteraceae</taxon>
        <taxon>Iodobacter</taxon>
    </lineage>
</organism>
<evidence type="ECO:0000256" key="5">
    <source>
        <dbReference type="ARBA" id="ARBA00023143"/>
    </source>
</evidence>
<comment type="subcellular location">
    <subcellularLocation>
        <location evidence="7">Cell membrane</location>
    </subcellularLocation>
    <subcellularLocation>
        <location evidence="7">Bacterial flagellum basal body</location>
    </subcellularLocation>
</comment>
<evidence type="ECO:0000256" key="1">
    <source>
        <dbReference type="ARBA" id="ARBA00022475"/>
    </source>
</evidence>
<keyword evidence="4 7" id="KW-0472">Membrane</keyword>
<keyword evidence="9" id="KW-0966">Cell projection</keyword>
<dbReference type="InterPro" id="IPR022781">
    <property type="entry name" value="Flagellar_biosynth_FliO"/>
</dbReference>
<reference evidence="10" key="1">
    <citation type="journal article" date="2019" name="Int. J. Syst. Evol. Microbiol.">
        <title>The Global Catalogue of Microorganisms (GCM) 10K type strain sequencing project: providing services to taxonomists for standard genome sequencing and annotation.</title>
        <authorList>
            <consortium name="The Broad Institute Genomics Platform"/>
            <consortium name="The Broad Institute Genome Sequencing Center for Infectious Disease"/>
            <person name="Wu L."/>
            <person name="Ma J."/>
        </authorList>
    </citation>
    <scope>NUCLEOTIDE SEQUENCE [LARGE SCALE GENOMIC DNA]</scope>
    <source>
        <strain evidence="10">CCUG 62945</strain>
    </source>
</reference>
<evidence type="ECO:0000313" key="9">
    <source>
        <dbReference type="EMBL" id="MFC7420088.1"/>
    </source>
</evidence>
<keyword evidence="2 7" id="KW-0812">Transmembrane</keyword>
<sequence>MLFFFRFFVLACFPLMAQASASSPVAASPSSLMSIAQVVLALAFVIGLILFSAWLLRRLSVLPMNGGQKAPLKVVSGVMVGSKERVVVVEVEGSWLVLGVTSSSVNLLHTLTAPEQVEPAPVVSSFAASLAAVLQRKTP</sequence>
<protein>
    <recommendedName>
        <fullName evidence="7">Flagellar protein</fullName>
    </recommendedName>
</protein>
<feature type="chain" id="PRO_5046400366" description="Flagellar protein" evidence="8">
    <location>
        <begin position="22"/>
        <end position="139"/>
    </location>
</feature>
<evidence type="ECO:0000256" key="6">
    <source>
        <dbReference type="ARBA" id="ARBA00037937"/>
    </source>
</evidence>
<evidence type="ECO:0000313" key="10">
    <source>
        <dbReference type="Proteomes" id="UP001596473"/>
    </source>
</evidence>
<evidence type="ECO:0000256" key="3">
    <source>
        <dbReference type="ARBA" id="ARBA00022989"/>
    </source>
</evidence>
<dbReference type="Pfam" id="PF04347">
    <property type="entry name" value="FliO"/>
    <property type="match status" value="1"/>
</dbReference>
<comment type="similarity">
    <text evidence="6 7">Belongs to the FliO/MopB family.</text>
</comment>
<keyword evidence="10" id="KW-1185">Reference proteome</keyword>
<evidence type="ECO:0000256" key="8">
    <source>
        <dbReference type="SAM" id="SignalP"/>
    </source>
</evidence>
<dbReference type="EMBL" id="JBHTBQ010000014">
    <property type="protein sequence ID" value="MFC7420088.1"/>
    <property type="molecule type" value="Genomic_DNA"/>
</dbReference>
<feature type="transmembrane region" description="Helical" evidence="7">
    <location>
        <begin position="31"/>
        <end position="56"/>
    </location>
</feature>
<keyword evidence="9" id="KW-0969">Cilium</keyword>
<name>A0ABW2QWX9_9NEIS</name>
<dbReference type="RefSeq" id="WP_380187719.1">
    <property type="nucleotide sequence ID" value="NZ_JBHTBQ010000014.1"/>
</dbReference>
<keyword evidence="3 7" id="KW-1133">Transmembrane helix</keyword>
<dbReference type="PANTHER" id="PTHR38766">
    <property type="entry name" value="FLAGELLAR PROTEIN FLIO"/>
    <property type="match status" value="1"/>
</dbReference>
<comment type="caution">
    <text evidence="9">The sequence shown here is derived from an EMBL/GenBank/DDBJ whole genome shotgun (WGS) entry which is preliminary data.</text>
</comment>
<keyword evidence="8" id="KW-0732">Signal</keyword>
<evidence type="ECO:0000256" key="2">
    <source>
        <dbReference type="ARBA" id="ARBA00022692"/>
    </source>
</evidence>
<keyword evidence="9" id="KW-0282">Flagellum</keyword>
<keyword evidence="1 7" id="KW-1003">Cell membrane</keyword>
<evidence type="ECO:0000256" key="7">
    <source>
        <dbReference type="RuleBase" id="RU362064"/>
    </source>
</evidence>
<feature type="signal peptide" evidence="8">
    <location>
        <begin position="1"/>
        <end position="21"/>
    </location>
</feature>
<proteinExistence type="inferred from homology"/>
<gene>
    <name evidence="9" type="primary">fliO</name>
    <name evidence="9" type="ORF">ACFQNF_09335</name>
</gene>
<keyword evidence="5 7" id="KW-0975">Bacterial flagellum</keyword>
<dbReference type="Proteomes" id="UP001596473">
    <property type="component" value="Unassembled WGS sequence"/>
</dbReference>
<evidence type="ECO:0000256" key="4">
    <source>
        <dbReference type="ARBA" id="ARBA00023136"/>
    </source>
</evidence>